<accession>W9YHD3</accession>
<organism evidence="2 3">
    <name type="scientific">Capronia epimyces CBS 606.96</name>
    <dbReference type="NCBI Taxonomy" id="1182542"/>
    <lineage>
        <taxon>Eukaryota</taxon>
        <taxon>Fungi</taxon>
        <taxon>Dikarya</taxon>
        <taxon>Ascomycota</taxon>
        <taxon>Pezizomycotina</taxon>
        <taxon>Eurotiomycetes</taxon>
        <taxon>Chaetothyriomycetidae</taxon>
        <taxon>Chaetothyriales</taxon>
        <taxon>Herpotrichiellaceae</taxon>
        <taxon>Capronia</taxon>
    </lineage>
</organism>
<name>W9YHD3_9EURO</name>
<feature type="compositionally biased region" description="Basic and acidic residues" evidence="1">
    <location>
        <begin position="58"/>
        <end position="76"/>
    </location>
</feature>
<dbReference type="STRING" id="1182542.W9YHD3"/>
<dbReference type="GeneID" id="19164628"/>
<dbReference type="Proteomes" id="UP000019478">
    <property type="component" value="Unassembled WGS sequence"/>
</dbReference>
<feature type="region of interest" description="Disordered" evidence="1">
    <location>
        <begin position="25"/>
        <end position="85"/>
    </location>
</feature>
<proteinExistence type="predicted"/>
<reference evidence="2 3" key="1">
    <citation type="submission" date="2013-03" db="EMBL/GenBank/DDBJ databases">
        <title>The Genome Sequence of Capronia epimyces CBS 606.96.</title>
        <authorList>
            <consortium name="The Broad Institute Genomics Platform"/>
            <person name="Cuomo C."/>
            <person name="de Hoog S."/>
            <person name="Gorbushina A."/>
            <person name="Walker B."/>
            <person name="Young S.K."/>
            <person name="Zeng Q."/>
            <person name="Gargeya S."/>
            <person name="Fitzgerald M."/>
            <person name="Haas B."/>
            <person name="Abouelleil A."/>
            <person name="Allen A.W."/>
            <person name="Alvarado L."/>
            <person name="Arachchi H.M."/>
            <person name="Berlin A.M."/>
            <person name="Chapman S.B."/>
            <person name="Gainer-Dewar J."/>
            <person name="Goldberg J."/>
            <person name="Griggs A."/>
            <person name="Gujja S."/>
            <person name="Hansen M."/>
            <person name="Howarth C."/>
            <person name="Imamovic A."/>
            <person name="Ireland A."/>
            <person name="Larimer J."/>
            <person name="McCowan C."/>
            <person name="Murphy C."/>
            <person name="Pearson M."/>
            <person name="Poon T.W."/>
            <person name="Priest M."/>
            <person name="Roberts A."/>
            <person name="Saif S."/>
            <person name="Shea T."/>
            <person name="Sisk P."/>
            <person name="Sykes S."/>
            <person name="Wortman J."/>
            <person name="Nusbaum C."/>
            <person name="Birren B."/>
        </authorList>
    </citation>
    <scope>NUCLEOTIDE SEQUENCE [LARGE SCALE GENOMIC DNA]</scope>
    <source>
        <strain evidence="2 3">CBS 606.96</strain>
    </source>
</reference>
<evidence type="ECO:0000256" key="1">
    <source>
        <dbReference type="SAM" id="MobiDB-lite"/>
    </source>
</evidence>
<dbReference type="RefSeq" id="XP_007728828.1">
    <property type="nucleotide sequence ID" value="XM_007730638.1"/>
</dbReference>
<sequence>MMFSDLDRDIFVSCEELYQYLEEAESVAKATGSAKPERTPRLKKRRRTPTPEEQIDDRDEHAFTEDEEHVTKRQYLDDASYEGSS</sequence>
<dbReference type="AlphaFoldDB" id="W9YHD3"/>
<evidence type="ECO:0000313" key="2">
    <source>
        <dbReference type="EMBL" id="EXJ91938.1"/>
    </source>
</evidence>
<comment type="caution">
    <text evidence="2">The sequence shown here is derived from an EMBL/GenBank/DDBJ whole genome shotgun (WGS) entry which is preliminary data.</text>
</comment>
<evidence type="ECO:0000313" key="3">
    <source>
        <dbReference type="Proteomes" id="UP000019478"/>
    </source>
</evidence>
<dbReference type="OrthoDB" id="4363080at2759"/>
<protein>
    <submittedName>
        <fullName evidence="2">Uncharacterized protein</fullName>
    </submittedName>
</protein>
<dbReference type="EMBL" id="AMGY01000001">
    <property type="protein sequence ID" value="EXJ91938.1"/>
    <property type="molecule type" value="Genomic_DNA"/>
</dbReference>
<gene>
    <name evidence="2" type="ORF">A1O3_00488</name>
</gene>
<keyword evidence="3" id="KW-1185">Reference proteome</keyword>
<dbReference type="HOGENOM" id="CLU_2739821_0_0_1"/>